<dbReference type="Gene3D" id="2.60.120.200">
    <property type="match status" value="1"/>
</dbReference>
<dbReference type="CDD" id="cd02182">
    <property type="entry name" value="GH16_Strep_laminarinase_like"/>
    <property type="match status" value="1"/>
</dbReference>
<dbReference type="eggNOG" id="ENOG502S1W9">
    <property type="taxonomic scope" value="Eukaryota"/>
</dbReference>
<dbReference type="PANTHER" id="PTHR10963:SF60">
    <property type="entry name" value="GRAM-NEGATIVE BACTERIA-BINDING PROTEIN 1-RELATED"/>
    <property type="match status" value="1"/>
</dbReference>
<dbReference type="GeneID" id="9669338"/>
<evidence type="ECO:0000313" key="2">
    <source>
        <dbReference type="EMBL" id="EEU36445.1"/>
    </source>
</evidence>
<accession>C7ZHN1</accession>
<organism evidence="2 3">
    <name type="scientific">Fusarium vanettenii (strain ATCC MYA-4622 / CBS 123669 / FGSC 9596 / NRRL 45880 / 77-13-4)</name>
    <name type="common">Fusarium solani subsp. pisi</name>
    <dbReference type="NCBI Taxonomy" id="660122"/>
    <lineage>
        <taxon>Eukaryota</taxon>
        <taxon>Fungi</taxon>
        <taxon>Dikarya</taxon>
        <taxon>Ascomycota</taxon>
        <taxon>Pezizomycotina</taxon>
        <taxon>Sordariomycetes</taxon>
        <taxon>Hypocreomycetidae</taxon>
        <taxon>Hypocreales</taxon>
        <taxon>Nectriaceae</taxon>
        <taxon>Fusarium</taxon>
        <taxon>Fusarium solani species complex</taxon>
        <taxon>Fusarium vanettenii</taxon>
    </lineage>
</organism>
<dbReference type="OrthoDB" id="192832at2759"/>
<dbReference type="HOGENOM" id="CLU_019533_3_1_1"/>
<dbReference type="EMBL" id="GG698928">
    <property type="protein sequence ID" value="EEU36445.1"/>
    <property type="molecule type" value="Genomic_DNA"/>
</dbReference>
<name>C7ZHN1_FUSV7</name>
<dbReference type="AlphaFoldDB" id="C7ZHN1"/>
<dbReference type="GO" id="GO:0005975">
    <property type="term" value="P:carbohydrate metabolic process"/>
    <property type="evidence" value="ECO:0007669"/>
    <property type="project" value="InterPro"/>
</dbReference>
<dbReference type="InterPro" id="IPR000757">
    <property type="entry name" value="Beta-glucanase-like"/>
</dbReference>
<sequence length="309" mass="34610">MERRFDIIEAINRRSWGFPAPFSVINTCAQAPTLAYLVTIAAAWQAPAYSGYTRVWFDPFRGNWGVSVNTNTWNVIKRDKNYNNEIQKYTGDQRNLRLSGRSTVQLVPQYSASTKWTSARIESKYTLTPAVGKITRVEASIKFGTNAASRKQGIWPAFWLLGDSNRRGVTWPACGEIDIMENINGQSIGYASLHCDKSPGGICNEPTGLAAQTSLPDTNYHVWRVQIDRRNSNWKSQSITWYMDGKVFHKVTGAKINDAKTWKALAYSPLYVILNVAVGGDWPGNPNKSTYGDRGSMMEVGYVAHYVST</sequence>
<dbReference type="PROSITE" id="PS51762">
    <property type="entry name" value="GH16_2"/>
    <property type="match status" value="1"/>
</dbReference>
<evidence type="ECO:0000313" key="3">
    <source>
        <dbReference type="Proteomes" id="UP000005206"/>
    </source>
</evidence>
<dbReference type="InterPro" id="IPR050546">
    <property type="entry name" value="Glycosyl_Hydrlase_16"/>
</dbReference>
<feature type="domain" description="GH16" evidence="1">
    <location>
        <begin position="13"/>
        <end position="309"/>
    </location>
</feature>
<dbReference type="Proteomes" id="UP000005206">
    <property type="component" value="Chromosome 6"/>
</dbReference>
<protein>
    <recommendedName>
        <fullName evidence="1">GH16 domain-containing protein</fullName>
    </recommendedName>
</protein>
<dbReference type="VEuPathDB" id="FungiDB:NECHADRAFT_94110"/>
<reference evidence="2 3" key="1">
    <citation type="journal article" date="2009" name="PLoS Genet.">
        <title>The genome of Nectria haematococca: contribution of supernumerary chromosomes to gene expansion.</title>
        <authorList>
            <person name="Coleman J.J."/>
            <person name="Rounsley S.D."/>
            <person name="Rodriguez-Carres M."/>
            <person name="Kuo A."/>
            <person name="Wasmann C.C."/>
            <person name="Grimwood J."/>
            <person name="Schmutz J."/>
            <person name="Taga M."/>
            <person name="White G.J."/>
            <person name="Zhou S."/>
            <person name="Schwartz D.C."/>
            <person name="Freitag M."/>
            <person name="Ma L.J."/>
            <person name="Danchin E.G."/>
            <person name="Henrissat B."/>
            <person name="Coutinho P.M."/>
            <person name="Nelson D.R."/>
            <person name="Straney D."/>
            <person name="Napoli C.A."/>
            <person name="Barker B.M."/>
            <person name="Gribskov M."/>
            <person name="Rep M."/>
            <person name="Kroken S."/>
            <person name="Molnar I."/>
            <person name="Rensing C."/>
            <person name="Kennell J.C."/>
            <person name="Zamora J."/>
            <person name="Farman M.L."/>
            <person name="Selker E.U."/>
            <person name="Salamov A."/>
            <person name="Shapiro H."/>
            <person name="Pangilinan J."/>
            <person name="Lindquist E."/>
            <person name="Lamers C."/>
            <person name="Grigoriev I.V."/>
            <person name="Geiser D.M."/>
            <person name="Covert S.F."/>
            <person name="Temporini E."/>
            <person name="Vanetten H.D."/>
        </authorList>
    </citation>
    <scope>NUCLEOTIDE SEQUENCE [LARGE SCALE GENOMIC DNA]</scope>
    <source>
        <strain evidence="3">ATCC MYA-4622 / CBS 123669 / FGSC 9596 / NRRL 45880 / 77-13-4</strain>
    </source>
</reference>
<dbReference type="KEGG" id="nhe:NECHADRAFT_94110"/>
<dbReference type="InterPro" id="IPR013320">
    <property type="entry name" value="ConA-like_dom_sf"/>
</dbReference>
<dbReference type="OMA" id="RSKQGIW"/>
<dbReference type="Pfam" id="PF00722">
    <property type="entry name" value="Glyco_hydro_16"/>
    <property type="match status" value="1"/>
</dbReference>
<dbReference type="SUPFAM" id="SSF49899">
    <property type="entry name" value="Concanavalin A-like lectins/glucanases"/>
    <property type="match status" value="1"/>
</dbReference>
<proteinExistence type="predicted"/>
<dbReference type="PANTHER" id="PTHR10963">
    <property type="entry name" value="GLYCOSYL HYDROLASE-RELATED"/>
    <property type="match status" value="1"/>
</dbReference>
<dbReference type="InParanoid" id="C7ZHN1"/>
<dbReference type="RefSeq" id="XP_003042158.1">
    <property type="nucleotide sequence ID" value="XM_003042112.1"/>
</dbReference>
<evidence type="ECO:0000259" key="1">
    <source>
        <dbReference type="PROSITE" id="PS51762"/>
    </source>
</evidence>
<dbReference type="GO" id="GO:0004553">
    <property type="term" value="F:hydrolase activity, hydrolyzing O-glycosyl compounds"/>
    <property type="evidence" value="ECO:0007669"/>
    <property type="project" value="InterPro"/>
</dbReference>
<gene>
    <name evidence="2" type="ORF">NECHADRAFT_94110</name>
</gene>
<keyword evidence="3" id="KW-1185">Reference proteome</keyword>